<dbReference type="SUPFAM" id="SSF55469">
    <property type="entry name" value="FMN-dependent nitroreductase-like"/>
    <property type="match status" value="1"/>
</dbReference>
<keyword evidence="1" id="KW-0285">Flavoprotein</keyword>
<dbReference type="Proteomes" id="UP001243009">
    <property type="component" value="Unassembled WGS sequence"/>
</dbReference>
<evidence type="ECO:0000256" key="1">
    <source>
        <dbReference type="ARBA" id="ARBA00022630"/>
    </source>
</evidence>
<organism evidence="5 6">
    <name type="scientific">Paracraurococcus lichenis</name>
    <dbReference type="NCBI Taxonomy" id="3064888"/>
    <lineage>
        <taxon>Bacteria</taxon>
        <taxon>Pseudomonadati</taxon>
        <taxon>Pseudomonadota</taxon>
        <taxon>Alphaproteobacteria</taxon>
        <taxon>Acetobacterales</taxon>
        <taxon>Roseomonadaceae</taxon>
        <taxon>Paracraurococcus</taxon>
    </lineage>
</organism>
<keyword evidence="2" id="KW-0288">FMN</keyword>
<name>A0ABT9DZU6_9PROT</name>
<proteinExistence type="predicted"/>
<dbReference type="InterPro" id="IPR050627">
    <property type="entry name" value="Nitroreductase/BluB"/>
</dbReference>
<gene>
    <name evidence="5" type="ORF">Q7A36_13825</name>
</gene>
<keyword evidence="6" id="KW-1185">Reference proteome</keyword>
<sequence>MTEMGLFEAMYSARSLRRFRPDPVPEALVTRILDAAIRAPSAGNAQNWAFIVVRDPAQRARIGAVYRKGSDIAAAVYAARSRPAHLTEAQWARMLDTGAWLWEHMAEVPVLLVPCLRQRDMPPAEALPREIAARHGEELAYLDRIRGASIYPALQNIILACRAFGLGTVITTNHLRCEAEFNTVLGLPEDVHSFALMPIGYPLDRHGPLSRRPVEEVAHADRWSAPWPGGSG</sequence>
<keyword evidence="3" id="KW-0560">Oxidoreductase</keyword>
<comment type="caution">
    <text evidence="5">The sequence shown here is derived from an EMBL/GenBank/DDBJ whole genome shotgun (WGS) entry which is preliminary data.</text>
</comment>
<protein>
    <submittedName>
        <fullName evidence="5">Nitroreductase family protein</fullName>
    </submittedName>
</protein>
<feature type="domain" description="Nitroreductase" evidence="4">
    <location>
        <begin position="13"/>
        <end position="201"/>
    </location>
</feature>
<dbReference type="Pfam" id="PF00881">
    <property type="entry name" value="Nitroreductase"/>
    <property type="match status" value="1"/>
</dbReference>
<dbReference type="Gene3D" id="3.40.109.10">
    <property type="entry name" value="NADH Oxidase"/>
    <property type="match status" value="1"/>
</dbReference>
<accession>A0ABT9DZU6</accession>
<evidence type="ECO:0000313" key="6">
    <source>
        <dbReference type="Proteomes" id="UP001243009"/>
    </source>
</evidence>
<evidence type="ECO:0000313" key="5">
    <source>
        <dbReference type="EMBL" id="MDO9709426.1"/>
    </source>
</evidence>
<evidence type="ECO:0000259" key="4">
    <source>
        <dbReference type="Pfam" id="PF00881"/>
    </source>
</evidence>
<dbReference type="InterPro" id="IPR029479">
    <property type="entry name" value="Nitroreductase"/>
</dbReference>
<dbReference type="PANTHER" id="PTHR23026">
    <property type="entry name" value="NADPH NITROREDUCTASE"/>
    <property type="match status" value="1"/>
</dbReference>
<dbReference type="RefSeq" id="WP_305104289.1">
    <property type="nucleotide sequence ID" value="NZ_JAUTWS010000011.1"/>
</dbReference>
<dbReference type="InterPro" id="IPR000415">
    <property type="entry name" value="Nitroreductase-like"/>
</dbReference>
<evidence type="ECO:0000256" key="3">
    <source>
        <dbReference type="ARBA" id="ARBA00023002"/>
    </source>
</evidence>
<reference evidence="5 6" key="1">
    <citation type="submission" date="2023-08" db="EMBL/GenBank/DDBJ databases">
        <title>The draft genome sequence of Paracraurococcus sp. LOR1-02.</title>
        <authorList>
            <person name="Kingkaew E."/>
            <person name="Tanasupawat S."/>
        </authorList>
    </citation>
    <scope>NUCLEOTIDE SEQUENCE [LARGE SCALE GENOMIC DNA]</scope>
    <source>
        <strain evidence="5 6">LOR1-02</strain>
    </source>
</reference>
<dbReference type="EMBL" id="JAUTWS010000011">
    <property type="protein sequence ID" value="MDO9709426.1"/>
    <property type="molecule type" value="Genomic_DNA"/>
</dbReference>
<dbReference type="PANTHER" id="PTHR23026:SF90">
    <property type="entry name" value="IODOTYROSINE DEIODINASE 1"/>
    <property type="match status" value="1"/>
</dbReference>
<evidence type="ECO:0000256" key="2">
    <source>
        <dbReference type="ARBA" id="ARBA00022643"/>
    </source>
</evidence>